<dbReference type="InterPro" id="IPR016182">
    <property type="entry name" value="Cu_amine_oxidase_N-reg"/>
</dbReference>
<keyword evidence="6 7" id="KW-0186">Copper</keyword>
<evidence type="ECO:0000256" key="7">
    <source>
        <dbReference type="RuleBase" id="RU000672"/>
    </source>
</evidence>
<dbReference type="AlphaFoldDB" id="A0A9P7UZF9"/>
<name>A0A9P7UZF9_9AGAR</name>
<dbReference type="Gene3D" id="3.10.450.40">
    <property type="match status" value="2"/>
</dbReference>
<dbReference type="GO" id="GO:0009308">
    <property type="term" value="P:amine metabolic process"/>
    <property type="evidence" value="ECO:0007669"/>
    <property type="project" value="UniProtKB-UniRule"/>
</dbReference>
<dbReference type="OrthoDB" id="3341590at2759"/>
<evidence type="ECO:0000256" key="8">
    <source>
        <dbReference type="SAM" id="MobiDB-lite"/>
    </source>
</evidence>
<feature type="transmembrane region" description="Helical" evidence="9">
    <location>
        <begin position="36"/>
        <end position="54"/>
    </location>
</feature>
<comment type="cofactor">
    <cofactor evidence="1">
        <name>Cu cation</name>
        <dbReference type="ChEBI" id="CHEBI:23378"/>
    </cofactor>
</comment>
<feature type="region of interest" description="Disordered" evidence="8">
    <location>
        <begin position="354"/>
        <end position="389"/>
    </location>
</feature>
<dbReference type="Proteomes" id="UP001049176">
    <property type="component" value="Chromosome 2"/>
</dbReference>
<sequence>MPSSIRSHSSGYQSLHDDNEKEPKDYRDRTARRQLIIRRVVAAVVSFIFIYSVLRVVNLVHRSVLKNDPGLRPIETLNSPSGSLKSKLETCSDTASPSHPPPARPPSPVNLWASLTIKETSEIQRWLEHPARSLNLTRGKESRPSDNTIFIIETFYPPKASALAYFDSLTDSKEVKPPARYARVTIHHGSGLPSPGDPIPQVKDYLVGPLPIGNGSATTIRELNEIYHLSRIPYNARGMVNGIEFSDAWKLIYGELREAIEDLLNSTIRGKPSDGLVVSGSGPWSFDGSFRRLWTTFKKNVPGSWIQATGLYIYLDMGGTDTSLWKFTKVVYNNQYFKSVSAFLEAYRNGSIKRYPPPSPPSSALSNYTTDRTDTTWSSRNRRGERRDLDHLPGPRSVAFAGLRFRVNRELGYVSWMGWGMYLGFDRDMGLSLWDVRFQGERVVYQLAPQEALAHYAGADPIQSSMSWQDRYWGMGQFVSNMLPGYDCPHNAVYLPATTRTPLGSTTVERAICVFEHDTERPLTRHTSYVDGEFGAVKGYVLVVRSITPVGK</sequence>
<keyword evidence="9" id="KW-0472">Membrane</keyword>
<accession>A0A9P7UZF9</accession>
<keyword evidence="9" id="KW-1133">Transmembrane helix</keyword>
<evidence type="ECO:0000256" key="1">
    <source>
        <dbReference type="ARBA" id="ARBA00001935"/>
    </source>
</evidence>
<dbReference type="InterPro" id="IPR036460">
    <property type="entry name" value="Cu_amine_oxidase_C_sf"/>
</dbReference>
<evidence type="ECO:0000256" key="6">
    <source>
        <dbReference type="ARBA" id="ARBA00023008"/>
    </source>
</evidence>
<evidence type="ECO:0000313" key="12">
    <source>
        <dbReference type="EMBL" id="KAG7097492.1"/>
    </source>
</evidence>
<evidence type="ECO:0000256" key="9">
    <source>
        <dbReference type="SAM" id="Phobius"/>
    </source>
</evidence>
<dbReference type="GeneID" id="66073910"/>
<evidence type="ECO:0000256" key="5">
    <source>
        <dbReference type="ARBA" id="ARBA00023002"/>
    </source>
</evidence>
<keyword evidence="3 7" id="KW-0479">Metal-binding</keyword>
<dbReference type="InterPro" id="IPR015798">
    <property type="entry name" value="Cu_amine_oxidase_C"/>
</dbReference>
<evidence type="ECO:0000256" key="3">
    <source>
        <dbReference type="ARBA" id="ARBA00022723"/>
    </source>
</evidence>
<comment type="caution">
    <text evidence="12">The sequence shown here is derived from an EMBL/GenBank/DDBJ whole genome shotgun (WGS) entry which is preliminary data.</text>
</comment>
<dbReference type="RefSeq" id="XP_043013962.1">
    <property type="nucleotide sequence ID" value="XM_043149358.1"/>
</dbReference>
<reference evidence="12" key="1">
    <citation type="journal article" date="2021" name="Genome Biol. Evol.">
        <title>The assembled and annotated genome of the fairy-ring fungus Marasmius oreades.</title>
        <authorList>
            <person name="Hiltunen M."/>
            <person name="Ament-Velasquez S.L."/>
            <person name="Johannesson H."/>
        </authorList>
    </citation>
    <scope>NUCLEOTIDE SEQUENCE</scope>
    <source>
        <strain evidence="12">03SP1</strain>
    </source>
</reference>
<keyword evidence="13" id="KW-1185">Reference proteome</keyword>
<proteinExistence type="inferred from homology"/>
<dbReference type="Gene3D" id="2.70.98.20">
    <property type="entry name" value="Copper amine oxidase, catalytic domain"/>
    <property type="match status" value="1"/>
</dbReference>
<keyword evidence="5 7" id="KW-0560">Oxidoreductase</keyword>
<feature type="compositionally biased region" description="Polar residues" evidence="8">
    <location>
        <begin position="1"/>
        <end position="13"/>
    </location>
</feature>
<comment type="similarity">
    <text evidence="2 7">Belongs to the copper/topaquinone oxidase family.</text>
</comment>
<dbReference type="GO" id="GO:0005886">
    <property type="term" value="C:plasma membrane"/>
    <property type="evidence" value="ECO:0007669"/>
    <property type="project" value="TreeGrafter"/>
</dbReference>
<feature type="domain" description="DUF1965" evidence="11">
    <location>
        <begin position="307"/>
        <end position="356"/>
    </location>
</feature>
<dbReference type="EC" id="1.4.3.-" evidence="7"/>
<dbReference type="GO" id="GO:0048038">
    <property type="term" value="F:quinone binding"/>
    <property type="evidence" value="ECO:0007669"/>
    <property type="project" value="InterPro"/>
</dbReference>
<gene>
    <name evidence="12" type="ORF">E1B28_004834</name>
</gene>
<dbReference type="PRINTS" id="PR00766">
    <property type="entry name" value="CUDAOXIDASE"/>
</dbReference>
<evidence type="ECO:0000256" key="4">
    <source>
        <dbReference type="ARBA" id="ARBA00022772"/>
    </source>
</evidence>
<feature type="compositionally biased region" description="Basic and acidic residues" evidence="8">
    <location>
        <begin position="15"/>
        <end position="26"/>
    </location>
</feature>
<dbReference type="SUPFAM" id="SSF54416">
    <property type="entry name" value="Amine oxidase N-terminal region"/>
    <property type="match status" value="2"/>
</dbReference>
<dbReference type="PANTHER" id="PTHR10638">
    <property type="entry name" value="COPPER AMINE OXIDASE"/>
    <property type="match status" value="1"/>
</dbReference>
<comment type="PTM">
    <text evidence="7">Topaquinone (TPQ) is generated by copper-dependent autoxidation of a specific tyrosyl residue.</text>
</comment>
<dbReference type="GO" id="GO:0005507">
    <property type="term" value="F:copper ion binding"/>
    <property type="evidence" value="ECO:0007669"/>
    <property type="project" value="InterPro"/>
</dbReference>
<dbReference type="InterPro" id="IPR000269">
    <property type="entry name" value="Cu_amine_oxidase"/>
</dbReference>
<organism evidence="12 13">
    <name type="scientific">Marasmius oreades</name>
    <name type="common">fairy-ring Marasmius</name>
    <dbReference type="NCBI Taxonomy" id="181124"/>
    <lineage>
        <taxon>Eukaryota</taxon>
        <taxon>Fungi</taxon>
        <taxon>Dikarya</taxon>
        <taxon>Basidiomycota</taxon>
        <taxon>Agaricomycotina</taxon>
        <taxon>Agaricomycetes</taxon>
        <taxon>Agaricomycetidae</taxon>
        <taxon>Agaricales</taxon>
        <taxon>Marasmiineae</taxon>
        <taxon>Marasmiaceae</taxon>
        <taxon>Marasmius</taxon>
    </lineage>
</organism>
<dbReference type="SUPFAM" id="SSF49998">
    <property type="entry name" value="Amine oxidase catalytic domain"/>
    <property type="match status" value="1"/>
</dbReference>
<evidence type="ECO:0000256" key="2">
    <source>
        <dbReference type="ARBA" id="ARBA00007983"/>
    </source>
</evidence>
<comment type="cofactor">
    <cofactor evidence="7">
        <name>Cu cation</name>
        <dbReference type="ChEBI" id="CHEBI:23378"/>
    </cofactor>
    <text evidence="7">Contains 1 topaquinone per subunit.</text>
</comment>
<keyword evidence="9" id="KW-0812">Transmembrane</keyword>
<evidence type="ECO:0000313" key="13">
    <source>
        <dbReference type="Proteomes" id="UP001049176"/>
    </source>
</evidence>
<dbReference type="EMBL" id="CM032182">
    <property type="protein sequence ID" value="KAG7097492.1"/>
    <property type="molecule type" value="Genomic_DNA"/>
</dbReference>
<dbReference type="KEGG" id="more:E1B28_004834"/>
<evidence type="ECO:0000259" key="11">
    <source>
        <dbReference type="Pfam" id="PF09248"/>
    </source>
</evidence>
<feature type="domain" description="Copper amine oxidase catalytic" evidence="10">
    <location>
        <begin position="397"/>
        <end position="551"/>
    </location>
</feature>
<keyword evidence="4 7" id="KW-0801">TPQ</keyword>
<feature type="compositionally biased region" description="Polar residues" evidence="8">
    <location>
        <begin position="76"/>
        <end position="95"/>
    </location>
</feature>
<feature type="region of interest" description="Disordered" evidence="8">
    <location>
        <begin position="70"/>
        <end position="107"/>
    </location>
</feature>
<protein>
    <recommendedName>
        <fullName evidence="7">Amine oxidase</fullName>
        <ecNumber evidence="7">1.4.3.-</ecNumber>
    </recommendedName>
</protein>
<dbReference type="PANTHER" id="PTHR10638:SF20">
    <property type="entry name" value="AMINE OXIDASE"/>
    <property type="match status" value="1"/>
</dbReference>
<evidence type="ECO:0000259" key="10">
    <source>
        <dbReference type="Pfam" id="PF01179"/>
    </source>
</evidence>
<dbReference type="Pfam" id="PF09248">
    <property type="entry name" value="DUF1965"/>
    <property type="match status" value="1"/>
</dbReference>
<feature type="compositionally biased region" description="Pro residues" evidence="8">
    <location>
        <begin position="98"/>
        <end position="107"/>
    </location>
</feature>
<dbReference type="Pfam" id="PF01179">
    <property type="entry name" value="Cu_amine_oxid"/>
    <property type="match status" value="1"/>
</dbReference>
<dbReference type="InterPro" id="IPR015328">
    <property type="entry name" value="DUF1965"/>
</dbReference>
<feature type="region of interest" description="Disordered" evidence="8">
    <location>
        <begin position="1"/>
        <end position="26"/>
    </location>
</feature>
<dbReference type="GO" id="GO:0008131">
    <property type="term" value="F:primary methylamine oxidase activity"/>
    <property type="evidence" value="ECO:0007669"/>
    <property type="project" value="InterPro"/>
</dbReference>